<dbReference type="AlphaFoldDB" id="A0A6I4VU98"/>
<comment type="function">
    <text evidence="7">Catalyzes the formation of 4-diphosphocytidyl-2-C-methyl-D-erythritol from CTP and 2-C-methyl-D-erythritol 4-phosphate (MEP).</text>
</comment>
<evidence type="ECO:0000256" key="5">
    <source>
        <dbReference type="ARBA" id="ARBA00022695"/>
    </source>
</evidence>
<dbReference type="PROSITE" id="PS01295">
    <property type="entry name" value="ISPD"/>
    <property type="match status" value="1"/>
</dbReference>
<evidence type="ECO:0000256" key="2">
    <source>
        <dbReference type="ARBA" id="ARBA00004787"/>
    </source>
</evidence>
<keyword evidence="4 7" id="KW-0808">Transferase</keyword>
<dbReference type="EMBL" id="WUUL01000008">
    <property type="protein sequence ID" value="MXQ54583.1"/>
    <property type="molecule type" value="Genomic_DNA"/>
</dbReference>
<evidence type="ECO:0000256" key="7">
    <source>
        <dbReference type="HAMAP-Rule" id="MF_00108"/>
    </source>
</evidence>
<comment type="catalytic activity">
    <reaction evidence="1 7">
        <text>2-C-methyl-D-erythritol 4-phosphate + CTP + H(+) = 4-CDP-2-C-methyl-D-erythritol + diphosphate</text>
        <dbReference type="Rhea" id="RHEA:13429"/>
        <dbReference type="ChEBI" id="CHEBI:15378"/>
        <dbReference type="ChEBI" id="CHEBI:33019"/>
        <dbReference type="ChEBI" id="CHEBI:37563"/>
        <dbReference type="ChEBI" id="CHEBI:57823"/>
        <dbReference type="ChEBI" id="CHEBI:58262"/>
        <dbReference type="EC" id="2.7.7.60"/>
    </reaction>
</comment>
<dbReference type="CDD" id="cd02516">
    <property type="entry name" value="CDP-ME_synthetase"/>
    <property type="match status" value="1"/>
</dbReference>
<evidence type="ECO:0000256" key="6">
    <source>
        <dbReference type="ARBA" id="ARBA00023229"/>
    </source>
</evidence>
<evidence type="ECO:0000313" key="8">
    <source>
        <dbReference type="EMBL" id="MXQ54583.1"/>
    </source>
</evidence>
<dbReference type="Gene3D" id="3.90.550.10">
    <property type="entry name" value="Spore Coat Polysaccharide Biosynthesis Protein SpsA, Chain A"/>
    <property type="match status" value="1"/>
</dbReference>
<dbReference type="FunFam" id="3.90.550.10:FF:000003">
    <property type="entry name" value="2-C-methyl-D-erythritol 4-phosphate cytidylyltransferase"/>
    <property type="match status" value="1"/>
</dbReference>
<dbReference type="GO" id="GO:0050518">
    <property type="term" value="F:2-C-methyl-D-erythritol 4-phosphate cytidylyltransferase activity"/>
    <property type="evidence" value="ECO:0007669"/>
    <property type="project" value="UniProtKB-UniRule"/>
</dbReference>
<keyword evidence="6 7" id="KW-0414">Isoprene biosynthesis</keyword>
<name>A0A6I4VU98_9BACL</name>
<evidence type="ECO:0000256" key="4">
    <source>
        <dbReference type="ARBA" id="ARBA00022679"/>
    </source>
</evidence>
<evidence type="ECO:0000256" key="3">
    <source>
        <dbReference type="ARBA" id="ARBA00009789"/>
    </source>
</evidence>
<comment type="pathway">
    <text evidence="2 7">Isoprenoid biosynthesis; isopentenyl diphosphate biosynthesis via DXP pathway; isopentenyl diphosphate from 1-deoxy-D-xylulose 5-phosphate: step 2/6.</text>
</comment>
<keyword evidence="9" id="KW-1185">Reference proteome</keyword>
<dbReference type="GO" id="GO:0019288">
    <property type="term" value="P:isopentenyl diphosphate biosynthetic process, methylerythritol 4-phosphate pathway"/>
    <property type="evidence" value="ECO:0007669"/>
    <property type="project" value="UniProtKB-UniRule"/>
</dbReference>
<accession>A0A6I4VU98</accession>
<protein>
    <recommendedName>
        <fullName evidence="7">2-C-methyl-D-erythritol 4-phosphate cytidylyltransferase</fullName>
        <ecNumber evidence="7">2.7.7.60</ecNumber>
    </recommendedName>
    <alternativeName>
        <fullName evidence="7">4-diphosphocytidyl-2C-methyl-D-erythritol synthase</fullName>
    </alternativeName>
    <alternativeName>
        <fullName evidence="7">MEP cytidylyltransferase</fullName>
        <shortName evidence="7">MCT</shortName>
    </alternativeName>
</protein>
<dbReference type="Pfam" id="PF01128">
    <property type="entry name" value="IspD"/>
    <property type="match status" value="1"/>
</dbReference>
<dbReference type="NCBIfam" id="TIGR00453">
    <property type="entry name" value="ispD"/>
    <property type="match status" value="1"/>
</dbReference>
<dbReference type="PANTHER" id="PTHR32125">
    <property type="entry name" value="2-C-METHYL-D-ERYTHRITOL 4-PHOSPHATE CYTIDYLYLTRANSFERASE, CHLOROPLASTIC"/>
    <property type="match status" value="1"/>
</dbReference>
<evidence type="ECO:0000256" key="1">
    <source>
        <dbReference type="ARBA" id="ARBA00001282"/>
    </source>
</evidence>
<dbReference type="EC" id="2.7.7.60" evidence="7"/>
<feature type="site" description="Positions MEP for the nucleophilic attack" evidence="7">
    <location>
        <position position="138"/>
    </location>
</feature>
<dbReference type="InterPro" id="IPR018294">
    <property type="entry name" value="ISPD_synthase_CS"/>
</dbReference>
<dbReference type="InterPro" id="IPR050088">
    <property type="entry name" value="IspD/TarI_cytidylyltransf_bact"/>
</dbReference>
<comment type="caution">
    <text evidence="7">Lacks conserved residue(s) required for the propagation of feature annotation.</text>
</comment>
<sequence>MNSTIPKQFLELSGKPILIHTLEVFQQHILIDEITVVTNEASFSQVKLFVERYELNKVKQIVIGGKERQDSVYVGVVATNTDWIMVHDAVRAFITPEEISRLVEAGKGNHQAVTLAVPVKDTIKKVNRNGVVEETLKRDQLWSIQTPQLIHRALLLHAHEQASKQHVNATDDAMLIELLGEPVHVVEGEYTNIKVTTPDDIYLGEAILAKRQKGSV</sequence>
<evidence type="ECO:0000313" key="9">
    <source>
        <dbReference type="Proteomes" id="UP000430692"/>
    </source>
</evidence>
<dbReference type="HAMAP" id="MF_00108">
    <property type="entry name" value="IspD"/>
    <property type="match status" value="1"/>
</dbReference>
<dbReference type="InterPro" id="IPR034683">
    <property type="entry name" value="IspD/TarI"/>
</dbReference>
<proteinExistence type="inferred from homology"/>
<feature type="site" description="Transition state stabilizer" evidence="7">
    <location>
        <position position="7"/>
    </location>
</feature>
<comment type="caution">
    <text evidence="8">The sequence shown here is derived from an EMBL/GenBank/DDBJ whole genome shotgun (WGS) entry which is preliminary data.</text>
</comment>
<dbReference type="PANTHER" id="PTHR32125:SF4">
    <property type="entry name" value="2-C-METHYL-D-ERYTHRITOL 4-PHOSPHATE CYTIDYLYLTRANSFERASE, CHLOROPLASTIC"/>
    <property type="match status" value="1"/>
</dbReference>
<reference evidence="8 9" key="1">
    <citation type="submission" date="2019-12" db="EMBL/GenBank/DDBJ databases">
        <title>Whole-genome analyses of novel actinobacteria.</title>
        <authorList>
            <person name="Sahin N."/>
            <person name="Saygin H."/>
        </authorList>
    </citation>
    <scope>NUCLEOTIDE SEQUENCE [LARGE SCALE GENOMIC DNA]</scope>
    <source>
        <strain evidence="8 9">KC615</strain>
    </source>
</reference>
<comment type="similarity">
    <text evidence="3 7">Belongs to the IspD/TarI cytidylyltransferase family. IspD subfamily.</text>
</comment>
<keyword evidence="5 7" id="KW-0548">Nucleotidyltransferase</keyword>
<dbReference type="InterPro" id="IPR001228">
    <property type="entry name" value="IspD"/>
</dbReference>
<dbReference type="SUPFAM" id="SSF53448">
    <property type="entry name" value="Nucleotide-diphospho-sugar transferases"/>
    <property type="match status" value="1"/>
</dbReference>
<feature type="site" description="Positions MEP for the nucleophilic attack" evidence="7">
    <location>
        <position position="194"/>
    </location>
</feature>
<dbReference type="InterPro" id="IPR029044">
    <property type="entry name" value="Nucleotide-diphossugar_trans"/>
</dbReference>
<gene>
    <name evidence="7 8" type="primary">ispD</name>
    <name evidence="8" type="ORF">GSM42_12840</name>
</gene>
<organism evidence="8 9">
    <name type="scientific">Shimazuella alba</name>
    <dbReference type="NCBI Taxonomy" id="2690964"/>
    <lineage>
        <taxon>Bacteria</taxon>
        <taxon>Bacillati</taxon>
        <taxon>Bacillota</taxon>
        <taxon>Bacilli</taxon>
        <taxon>Bacillales</taxon>
        <taxon>Thermoactinomycetaceae</taxon>
        <taxon>Shimazuella</taxon>
    </lineage>
</organism>
<dbReference type="Proteomes" id="UP000430692">
    <property type="component" value="Unassembled WGS sequence"/>
</dbReference>
<dbReference type="UniPathway" id="UPA00056">
    <property type="reaction ID" value="UER00093"/>
</dbReference>